<dbReference type="Pfam" id="PF02493">
    <property type="entry name" value="MORN"/>
    <property type="match status" value="4"/>
</dbReference>
<dbReference type="Gene3D" id="1.10.287.1490">
    <property type="match status" value="1"/>
</dbReference>
<evidence type="ECO:0000256" key="1">
    <source>
        <dbReference type="ARBA" id="ARBA00022737"/>
    </source>
</evidence>
<evidence type="ECO:0000313" key="4">
    <source>
        <dbReference type="EMBL" id="KAL3779305.1"/>
    </source>
</evidence>
<feature type="coiled-coil region" evidence="2">
    <location>
        <begin position="983"/>
        <end position="1017"/>
    </location>
</feature>
<dbReference type="PANTHER" id="PTHR43215:SF14">
    <property type="entry name" value="RADIAL SPOKE HEAD 1 HOMOLOG"/>
    <property type="match status" value="1"/>
</dbReference>
<dbReference type="PANTHER" id="PTHR43215">
    <property type="entry name" value="RADIAL SPOKE HEAD 1 HOMOLOG"/>
    <property type="match status" value="1"/>
</dbReference>
<proteinExistence type="predicted"/>
<keyword evidence="2" id="KW-0175">Coiled coil</keyword>
<feature type="region of interest" description="Disordered" evidence="3">
    <location>
        <begin position="1"/>
        <end position="71"/>
    </location>
</feature>
<comment type="caution">
    <text evidence="4">The sequence shown here is derived from an EMBL/GenBank/DDBJ whole genome shotgun (WGS) entry which is preliminary data.</text>
</comment>
<feature type="coiled-coil region" evidence="2">
    <location>
        <begin position="1054"/>
        <end position="1309"/>
    </location>
</feature>
<organism evidence="4 5">
    <name type="scientific">Stephanodiscus triporus</name>
    <dbReference type="NCBI Taxonomy" id="2934178"/>
    <lineage>
        <taxon>Eukaryota</taxon>
        <taxon>Sar</taxon>
        <taxon>Stramenopiles</taxon>
        <taxon>Ochrophyta</taxon>
        <taxon>Bacillariophyta</taxon>
        <taxon>Coscinodiscophyceae</taxon>
        <taxon>Thalassiosirophycidae</taxon>
        <taxon>Stephanodiscales</taxon>
        <taxon>Stephanodiscaceae</taxon>
        <taxon>Stephanodiscus</taxon>
    </lineage>
</organism>
<accession>A0ABD3NTP3</accession>
<dbReference type="SUPFAM" id="SSF82185">
    <property type="entry name" value="Histone H3 K4-specific methyltransferase SET7/9 N-terminal domain"/>
    <property type="match status" value="1"/>
</dbReference>
<feature type="coiled-coil region" evidence="2">
    <location>
        <begin position="601"/>
        <end position="849"/>
    </location>
</feature>
<dbReference type="InterPro" id="IPR003409">
    <property type="entry name" value="MORN"/>
</dbReference>
<reference evidence="4 5" key="1">
    <citation type="submission" date="2024-10" db="EMBL/GenBank/DDBJ databases">
        <title>Updated reference genomes for cyclostephanoid diatoms.</title>
        <authorList>
            <person name="Roberts W.R."/>
            <person name="Alverson A.J."/>
        </authorList>
    </citation>
    <scope>NUCLEOTIDE SEQUENCE [LARGE SCALE GENOMIC DNA]</scope>
    <source>
        <strain evidence="4 5">AJA276-08</strain>
    </source>
</reference>
<feature type="region of interest" description="Disordered" evidence="3">
    <location>
        <begin position="326"/>
        <end position="352"/>
    </location>
</feature>
<feature type="region of interest" description="Disordered" evidence="3">
    <location>
        <begin position="409"/>
        <end position="447"/>
    </location>
</feature>
<feature type="compositionally biased region" description="Basic and acidic residues" evidence="3">
    <location>
        <begin position="1561"/>
        <end position="1576"/>
    </location>
</feature>
<gene>
    <name evidence="4" type="ORF">ACHAW5_006471</name>
</gene>
<feature type="compositionally biased region" description="Basic and acidic residues" evidence="3">
    <location>
        <begin position="409"/>
        <end position="431"/>
    </location>
</feature>
<evidence type="ECO:0000256" key="2">
    <source>
        <dbReference type="SAM" id="Coils"/>
    </source>
</evidence>
<name>A0ABD3NTP3_9STRA</name>
<feature type="compositionally biased region" description="Basic and acidic residues" evidence="3">
    <location>
        <begin position="326"/>
        <end position="343"/>
    </location>
</feature>
<evidence type="ECO:0000313" key="5">
    <source>
        <dbReference type="Proteomes" id="UP001530315"/>
    </source>
</evidence>
<protein>
    <submittedName>
        <fullName evidence="4">Uncharacterized protein</fullName>
    </submittedName>
</protein>
<keyword evidence="5" id="KW-1185">Reference proteome</keyword>
<dbReference type="Gene3D" id="2.20.110.10">
    <property type="entry name" value="Histone H3 K4-specific methyltransferase SET7/9 N-terminal domain"/>
    <property type="match status" value="2"/>
</dbReference>
<dbReference type="Proteomes" id="UP001530315">
    <property type="component" value="Unassembled WGS sequence"/>
</dbReference>
<dbReference type="EMBL" id="JALLAZ020001171">
    <property type="protein sequence ID" value="KAL3779305.1"/>
    <property type="molecule type" value="Genomic_DNA"/>
</dbReference>
<feature type="coiled-coil region" evidence="2">
    <location>
        <begin position="499"/>
        <end position="547"/>
    </location>
</feature>
<feature type="compositionally biased region" description="Gly residues" evidence="3">
    <location>
        <begin position="12"/>
        <end position="21"/>
    </location>
</feature>
<keyword evidence="1" id="KW-0677">Repeat</keyword>
<dbReference type="SMART" id="SM00698">
    <property type="entry name" value="MORN"/>
    <property type="match status" value="4"/>
</dbReference>
<feature type="region of interest" description="Disordered" evidence="3">
    <location>
        <begin position="1660"/>
        <end position="1681"/>
    </location>
</feature>
<evidence type="ECO:0000256" key="3">
    <source>
        <dbReference type="SAM" id="MobiDB-lite"/>
    </source>
</evidence>
<feature type="coiled-coil region" evidence="2">
    <location>
        <begin position="892"/>
        <end position="954"/>
    </location>
</feature>
<sequence length="1823" mass="205987">MFQRRMTFGNIAGNGSGGDGGRSTSCPRPRGAGSRSVSSPRQRPNAAWDVVDRADDGGEGEGEGGDGAASVEDLRMTIVGLRGSVMAHAESSAESAERLASLRAAHDSLYAEHLRLQEQMDDAVELLKYLKEEKGGYEVRIMDLTNEVNALRDMTQGDVVSMTISNLTKEKMNLESLLAEERRRGMAAAAAAAAAATAADGAEEEEGKSHANYHHHHRRVVEELECRNGELVAEVEGLRRAYAESKTMIKDLERTREEDEKRRSVEDEARAASLGTEREVLLGRVEELEGKLRSAEDTAQGKEVMQARKIEDYQGRLRAMADELERERSSGAALKRELNETAEARTSTIAERDALLEERESIAAQRDEARDELRMTRMQLESEREEHVEQRRSIEAERDALLEERESIAAQRDEARDELRTTRAQQQEDRRRTRSSSSGGGGYDEDADRELLMERMHDKFENLERINRELVQEGQDMKIYATTMAETLTRKDEEHETAENEFQNERRGLQMQLATLREQMEECQRKRSEAEDKVRELRDRLEEQSVSSHHYPENLEKEMQERLSKRIAMQLHDTKLAMEAQIRDELEAEYAARQEDGSRSISELEIKLRRQLSQAKSEQEDLMMNVRDSQQQFQAVREGFKKKLDKEKNRCRDLEKEKDGQQMVIEKMLDEHQAILAQLEELQENERSRRDWEEDRSNILRQHQLQLSEFGQREEDYTNEIHQLQNEIDELMNERAAREDEYELLEDKKRSLMKRYKEKDDELRRALDDLEHLNTENADYVRRIEAFQNASSDSEDSRVKFSVLQIEHKELKNYLSKQEEQKESAVRQLELLNIENGDLQNVILSLEKNLSSTQGERNALHDSLRESREMCSQLESTLSANKREETYYEKKLEELQNHLTRTEAALAAAVLAAADKEKAMQDLVEMESTREKAVAELQSQISDATSQISKLIDQLSIASGEKSTLVAKFESVSTELSIIKDKAEAQANKISQLESSLGSLNEERDAAKSRVAELLADNAALSSSMQPSLLTEYNELVSIVDEREKTIHALKVEKDQALGTISELQGKAERLAAELDASKSEISDLNTQIEVANRQQKQSEQSINEAEALQLEINGLGNMKTQIEVANQHLMEVEISKSEAEAKIRALQSEINELKAVNTLLTKANATAESQNASSSTQSTEAIEDLTKDLVEMNNNFQRLKRDHNDEVQKLNAELMELRDNSVALEEAVQDIQVEKEDLELENEELASKLADLTTQAKKMLLDNESLEEEIQDQQVEYEDRIAELERHAAELESKLTEKNELSKLTENNGDNTLLLLQQKHEAALKTIEKLQMANNMTGQQKIDAEDDRIPQHLGEKTSALWKGDDIVSELKAKNEEISQLLRFSHEQNDAAADFIECLKSDNDKLRKVILEYETNKTSTNMLTMESHNVGASDFTQQRELQYYKAIVSQTANRLCDASVPPAVETSPGFANQLGSSALVLAVTPITTPPLQLIQQIEHLTIENGNLAQRLGNAVADKEFALTTLSKLGAKVEELMERNRLLSDPSGLKSQNGRYGARNYSGERNDERGRDPDEVKSTASFSYGGEMAFTTCHSSSGHDDATAYSDMASTIISYEPSKKLLEPESASVVGDMMEDDDLKRKNTGGSGLTNDPNKELLEAVTSSEPRSVKVPGGEYFGSLNNRRQKHGSGKMIYDNGNIYDGEWKNNKRDGKGTTQYSSGNSYTGTWKAGKRHGFGVFHIKKTGDIYRGNWEQGMKSGAGVYEYKDGEMDISFYKEDVRIGEGVRWSASRHKASRLIDGQLIGEEGDMPLEDAMKLTNQLGFIV</sequence>
<feature type="region of interest" description="Disordered" evidence="3">
    <location>
        <begin position="1542"/>
        <end position="1578"/>
    </location>
</feature>